<dbReference type="Proteomes" id="UP000245489">
    <property type="component" value="Unassembled WGS sequence"/>
</dbReference>
<sequence>MNLRLFTATLITGSIFFASCSDISESSVAPKQEAISSVAAAKIKALGFNPNNALKVAEGYLVEKDVLLTEEDLAKGALMYDKAAPKEEQYRTTRLVTGLPRVIKVKVATTLPTIFVQATDEMIARYNSQGLLLTFQRITSGTATINITKDETLPSGVLGSAGFPTSSGNPYGTVKMKPSTFGASPSLGFVATVLTHEVGHCIGFRHTDYMARVCGGGNEGTAGVGAILIPGTPSTIDNASFMISCAGSDVPFSNYDKIALNALY</sequence>
<dbReference type="EMBL" id="QGGO01000024">
    <property type="protein sequence ID" value="PWK21400.1"/>
    <property type="molecule type" value="Genomic_DNA"/>
</dbReference>
<protein>
    <submittedName>
        <fullName evidence="1">Dual-action HEIGH metallo-peptidase</fullName>
    </submittedName>
</protein>
<gene>
    <name evidence="1" type="ORF">LV89_03693</name>
</gene>
<evidence type="ECO:0000313" key="1">
    <source>
        <dbReference type="EMBL" id="PWK21400.1"/>
    </source>
</evidence>
<dbReference type="InterPro" id="IPR024079">
    <property type="entry name" value="MetalloPept_cat_dom_sf"/>
</dbReference>
<organism evidence="1 2">
    <name type="scientific">Arcicella aurantiaca</name>
    <dbReference type="NCBI Taxonomy" id="591202"/>
    <lineage>
        <taxon>Bacteria</taxon>
        <taxon>Pseudomonadati</taxon>
        <taxon>Bacteroidota</taxon>
        <taxon>Cytophagia</taxon>
        <taxon>Cytophagales</taxon>
        <taxon>Flectobacillaceae</taxon>
        <taxon>Arcicella</taxon>
    </lineage>
</organism>
<accession>A0A316EEK0</accession>
<dbReference type="GO" id="GO:0008237">
    <property type="term" value="F:metallopeptidase activity"/>
    <property type="evidence" value="ECO:0007669"/>
    <property type="project" value="InterPro"/>
</dbReference>
<dbReference type="Gene3D" id="3.40.390.10">
    <property type="entry name" value="Collagenase (Catalytic Domain)"/>
    <property type="match status" value="1"/>
</dbReference>
<name>A0A316EEK0_9BACT</name>
<dbReference type="InterPro" id="IPR024653">
    <property type="entry name" value="Peptidase_M10/M27/M57"/>
</dbReference>
<comment type="caution">
    <text evidence="1">The sequence shown here is derived from an EMBL/GenBank/DDBJ whole genome shotgun (WGS) entry which is preliminary data.</text>
</comment>
<dbReference type="Pfam" id="PF12388">
    <property type="entry name" value="Peptidase_M57"/>
    <property type="match status" value="1"/>
</dbReference>
<keyword evidence="2" id="KW-1185">Reference proteome</keyword>
<dbReference type="RefSeq" id="WP_109744377.1">
    <property type="nucleotide sequence ID" value="NZ_QGGO01000024.1"/>
</dbReference>
<proteinExistence type="predicted"/>
<dbReference type="PROSITE" id="PS51257">
    <property type="entry name" value="PROKAR_LIPOPROTEIN"/>
    <property type="match status" value="1"/>
</dbReference>
<evidence type="ECO:0000313" key="2">
    <source>
        <dbReference type="Proteomes" id="UP000245489"/>
    </source>
</evidence>
<dbReference type="SUPFAM" id="SSF55486">
    <property type="entry name" value="Metalloproteases ('zincins'), catalytic domain"/>
    <property type="match status" value="1"/>
</dbReference>
<dbReference type="OrthoDB" id="785995at2"/>
<reference evidence="1 2" key="1">
    <citation type="submission" date="2018-05" db="EMBL/GenBank/DDBJ databases">
        <title>Genomic Encyclopedia of Archaeal and Bacterial Type Strains, Phase II (KMG-II): from individual species to whole genera.</title>
        <authorList>
            <person name="Goeker M."/>
        </authorList>
    </citation>
    <scope>NUCLEOTIDE SEQUENCE [LARGE SCALE GENOMIC DNA]</scope>
    <source>
        <strain evidence="1 2">DSM 22214</strain>
    </source>
</reference>
<dbReference type="AlphaFoldDB" id="A0A316EEK0"/>